<reference evidence="17 18" key="1">
    <citation type="submission" date="2023-11" db="EMBL/GenBank/DDBJ databases">
        <title>Dfirmibasis_genome.</title>
        <authorList>
            <person name="Edelbroek B."/>
            <person name="Kjellin J."/>
            <person name="Jerlstrom-Hultqvist J."/>
            <person name="Soderbom F."/>
        </authorList>
    </citation>
    <scope>NUCLEOTIDE SEQUENCE [LARGE SCALE GENOMIC DNA]</scope>
    <source>
        <strain evidence="17 18">TNS-C-14</strain>
    </source>
</reference>
<dbReference type="InterPro" id="IPR010908">
    <property type="entry name" value="Longin_dom"/>
</dbReference>
<evidence type="ECO:0000313" key="17">
    <source>
        <dbReference type="EMBL" id="KAK5578134.1"/>
    </source>
</evidence>
<feature type="compositionally biased region" description="Low complexity" evidence="13">
    <location>
        <begin position="221"/>
        <end position="251"/>
    </location>
</feature>
<dbReference type="InterPro" id="IPR001388">
    <property type="entry name" value="Synaptobrevin-like"/>
</dbReference>
<dbReference type="Proteomes" id="UP001344447">
    <property type="component" value="Unassembled WGS sequence"/>
</dbReference>
<accession>A0AAN7YNL6</accession>
<evidence type="ECO:0000256" key="8">
    <source>
        <dbReference type="ARBA" id="ARBA00023034"/>
    </source>
</evidence>
<evidence type="ECO:0000256" key="3">
    <source>
        <dbReference type="ARBA" id="ARBA00008025"/>
    </source>
</evidence>
<evidence type="ECO:0000259" key="15">
    <source>
        <dbReference type="PROSITE" id="PS50859"/>
    </source>
</evidence>
<keyword evidence="8" id="KW-0333">Golgi apparatus</keyword>
<comment type="subcellular location">
    <subcellularLocation>
        <location evidence="1">Cytoplasmic vesicle membrane</location>
    </subcellularLocation>
    <subcellularLocation>
        <location evidence="2">Golgi apparatus membrane</location>
        <topology evidence="2">Single-pass type IV membrane protein</topology>
    </subcellularLocation>
</comment>
<dbReference type="InterPro" id="IPR042855">
    <property type="entry name" value="V_SNARE_CC"/>
</dbReference>
<evidence type="ECO:0000256" key="5">
    <source>
        <dbReference type="ARBA" id="ARBA00022692"/>
    </source>
</evidence>
<feature type="domain" description="V-SNARE coiled-coil homology" evidence="16">
    <location>
        <begin position="125"/>
        <end position="186"/>
    </location>
</feature>
<evidence type="ECO:0000313" key="18">
    <source>
        <dbReference type="Proteomes" id="UP001344447"/>
    </source>
</evidence>
<dbReference type="Gene3D" id="1.20.5.110">
    <property type="match status" value="1"/>
</dbReference>
<keyword evidence="4" id="KW-0813">Transport</keyword>
<dbReference type="GO" id="GO:0016192">
    <property type="term" value="P:vesicle-mediated transport"/>
    <property type="evidence" value="ECO:0007669"/>
    <property type="project" value="InterPro"/>
</dbReference>
<keyword evidence="10 14" id="KW-0472">Membrane</keyword>
<dbReference type="Pfam" id="PF13774">
    <property type="entry name" value="Longin"/>
    <property type="match status" value="1"/>
</dbReference>
<evidence type="ECO:0000256" key="1">
    <source>
        <dbReference type="ARBA" id="ARBA00004156"/>
    </source>
</evidence>
<dbReference type="Gene3D" id="3.30.450.50">
    <property type="entry name" value="Longin domain"/>
    <property type="match status" value="1"/>
</dbReference>
<organism evidence="17 18">
    <name type="scientific">Dictyostelium firmibasis</name>
    <dbReference type="NCBI Taxonomy" id="79012"/>
    <lineage>
        <taxon>Eukaryota</taxon>
        <taxon>Amoebozoa</taxon>
        <taxon>Evosea</taxon>
        <taxon>Eumycetozoa</taxon>
        <taxon>Dictyostelia</taxon>
        <taxon>Dictyosteliales</taxon>
        <taxon>Dictyosteliaceae</taxon>
        <taxon>Dictyostelium</taxon>
    </lineage>
</organism>
<evidence type="ECO:0000256" key="2">
    <source>
        <dbReference type="ARBA" id="ARBA00004409"/>
    </source>
</evidence>
<dbReference type="PRINTS" id="PR00219">
    <property type="entry name" value="SYNAPTOBREVN"/>
</dbReference>
<dbReference type="SUPFAM" id="SSF64356">
    <property type="entry name" value="SNARE-like"/>
    <property type="match status" value="1"/>
</dbReference>
<dbReference type="PROSITE" id="PS50859">
    <property type="entry name" value="LONGIN"/>
    <property type="match status" value="1"/>
</dbReference>
<dbReference type="PROSITE" id="PS50892">
    <property type="entry name" value="V_SNARE"/>
    <property type="match status" value="1"/>
</dbReference>
<evidence type="ECO:0000256" key="12">
    <source>
        <dbReference type="PROSITE-ProRule" id="PRU00290"/>
    </source>
</evidence>
<feature type="region of interest" description="Disordered" evidence="13">
    <location>
        <begin position="219"/>
        <end position="251"/>
    </location>
</feature>
<proteinExistence type="inferred from homology"/>
<comment type="caution">
    <text evidence="17">The sequence shown here is derived from an EMBL/GenBank/DDBJ whole genome shotgun (WGS) entry which is preliminary data.</text>
</comment>
<dbReference type="FunFam" id="3.30.450.50:FF:000011">
    <property type="entry name" value="Vesicle-associated membrane protein 714"/>
    <property type="match status" value="1"/>
</dbReference>
<dbReference type="CDD" id="cd14824">
    <property type="entry name" value="Longin"/>
    <property type="match status" value="1"/>
</dbReference>
<evidence type="ECO:0000256" key="13">
    <source>
        <dbReference type="SAM" id="MobiDB-lite"/>
    </source>
</evidence>
<dbReference type="FunFam" id="1.20.5.110:FF:000004">
    <property type="entry name" value="Vesicle-associated membrane protein 7"/>
    <property type="match status" value="1"/>
</dbReference>
<keyword evidence="5 14" id="KW-0812">Transmembrane</keyword>
<name>A0AAN7YNL6_9MYCE</name>
<keyword evidence="11" id="KW-0968">Cytoplasmic vesicle</keyword>
<evidence type="ECO:0000256" key="7">
    <source>
        <dbReference type="ARBA" id="ARBA00022989"/>
    </source>
</evidence>
<dbReference type="Pfam" id="PF00957">
    <property type="entry name" value="Synaptobrevin"/>
    <property type="match status" value="1"/>
</dbReference>
<gene>
    <name evidence="17" type="ORF">RB653_003087</name>
</gene>
<evidence type="ECO:0000256" key="10">
    <source>
        <dbReference type="ARBA" id="ARBA00023136"/>
    </source>
</evidence>
<comment type="similarity">
    <text evidence="3">Belongs to the synaptobrevin family.</text>
</comment>
<feature type="domain" description="Longin" evidence="15">
    <location>
        <begin position="7"/>
        <end position="110"/>
    </location>
</feature>
<evidence type="ECO:0000256" key="14">
    <source>
        <dbReference type="SAM" id="Phobius"/>
    </source>
</evidence>
<evidence type="ECO:0000256" key="9">
    <source>
        <dbReference type="ARBA" id="ARBA00023054"/>
    </source>
</evidence>
<evidence type="ECO:0000256" key="11">
    <source>
        <dbReference type="ARBA" id="ARBA00023329"/>
    </source>
</evidence>
<keyword evidence="6" id="KW-0653">Protein transport</keyword>
<keyword evidence="7 14" id="KW-1133">Transmembrane helix</keyword>
<dbReference type="InterPro" id="IPR051097">
    <property type="entry name" value="Synaptobrevin-like_transport"/>
</dbReference>
<sequence length="261" mass="29748">MPIIYSLIARGSSVLAEFTNTTGNFTTITRRILDIIPPNDTKMSYVYEKYIFHYLVSDTLTYLCMADEEFGRRIPFAFLDDVKNRFKSMYGDKGKTAIAYGMNSDFSRTLENLMDHYSNTTRVDTMSRTMAEIDEVKNILVSDIAPQLLKRGEKIEMLVERTDTLNQQSFKFKKQSKQLKCAMWWKNVKLMLVLAAIVLLLIFIIVMSYCDGFRSGSKCRSSPSDSTPSPTPTQTPTQTPIPSQTPNQSSTSLLENLLNQF</sequence>
<dbReference type="SUPFAM" id="SSF58038">
    <property type="entry name" value="SNARE fusion complex"/>
    <property type="match status" value="1"/>
</dbReference>
<dbReference type="GO" id="GO:0015031">
    <property type="term" value="P:protein transport"/>
    <property type="evidence" value="ECO:0007669"/>
    <property type="project" value="UniProtKB-KW"/>
</dbReference>
<dbReference type="PANTHER" id="PTHR21136">
    <property type="entry name" value="SNARE PROTEINS"/>
    <property type="match status" value="1"/>
</dbReference>
<evidence type="ECO:0000256" key="4">
    <source>
        <dbReference type="ARBA" id="ARBA00022448"/>
    </source>
</evidence>
<dbReference type="SMART" id="SM01270">
    <property type="entry name" value="Longin"/>
    <property type="match status" value="1"/>
</dbReference>
<evidence type="ECO:0000259" key="16">
    <source>
        <dbReference type="PROSITE" id="PS50892"/>
    </source>
</evidence>
<protein>
    <submittedName>
        <fullName evidence="17">Uncharacterized protein</fullName>
    </submittedName>
</protein>
<dbReference type="GO" id="GO:0030659">
    <property type="term" value="C:cytoplasmic vesicle membrane"/>
    <property type="evidence" value="ECO:0007669"/>
    <property type="project" value="UniProtKB-SubCell"/>
</dbReference>
<dbReference type="AlphaFoldDB" id="A0AAN7YNL6"/>
<evidence type="ECO:0000256" key="6">
    <source>
        <dbReference type="ARBA" id="ARBA00022927"/>
    </source>
</evidence>
<feature type="transmembrane region" description="Helical" evidence="14">
    <location>
        <begin position="190"/>
        <end position="209"/>
    </location>
</feature>
<dbReference type="CDD" id="cd15843">
    <property type="entry name" value="R-SNARE"/>
    <property type="match status" value="1"/>
</dbReference>
<dbReference type="EMBL" id="JAVFKY010000004">
    <property type="protein sequence ID" value="KAK5578134.1"/>
    <property type="molecule type" value="Genomic_DNA"/>
</dbReference>
<keyword evidence="9 12" id="KW-0175">Coiled coil</keyword>
<dbReference type="GO" id="GO:0005768">
    <property type="term" value="C:endosome"/>
    <property type="evidence" value="ECO:0007669"/>
    <property type="project" value="UniProtKB-ARBA"/>
</dbReference>
<dbReference type="PANTHER" id="PTHR21136:SF168">
    <property type="entry name" value="VESICLE-ASSOCIATED MEMBRANE PROTEIN 9"/>
    <property type="match status" value="1"/>
</dbReference>
<keyword evidence="18" id="KW-1185">Reference proteome</keyword>
<dbReference type="GO" id="GO:0000139">
    <property type="term" value="C:Golgi membrane"/>
    <property type="evidence" value="ECO:0007669"/>
    <property type="project" value="UniProtKB-SubCell"/>
</dbReference>
<dbReference type="InterPro" id="IPR011012">
    <property type="entry name" value="Longin-like_dom_sf"/>
</dbReference>